<feature type="region of interest" description="Disordered" evidence="1">
    <location>
        <begin position="20"/>
        <end position="47"/>
    </location>
</feature>
<dbReference type="Proteomes" id="UP000324222">
    <property type="component" value="Unassembled WGS sequence"/>
</dbReference>
<comment type="caution">
    <text evidence="2">The sequence shown here is derived from an EMBL/GenBank/DDBJ whole genome shotgun (WGS) entry which is preliminary data.</text>
</comment>
<accession>A0A5B7F4W0</accession>
<gene>
    <name evidence="2" type="ORF">E2C01_033169</name>
</gene>
<organism evidence="2 3">
    <name type="scientific">Portunus trituberculatus</name>
    <name type="common">Swimming crab</name>
    <name type="synonym">Neptunus trituberculatus</name>
    <dbReference type="NCBI Taxonomy" id="210409"/>
    <lineage>
        <taxon>Eukaryota</taxon>
        <taxon>Metazoa</taxon>
        <taxon>Ecdysozoa</taxon>
        <taxon>Arthropoda</taxon>
        <taxon>Crustacea</taxon>
        <taxon>Multicrustacea</taxon>
        <taxon>Malacostraca</taxon>
        <taxon>Eumalacostraca</taxon>
        <taxon>Eucarida</taxon>
        <taxon>Decapoda</taxon>
        <taxon>Pleocyemata</taxon>
        <taxon>Brachyura</taxon>
        <taxon>Eubrachyura</taxon>
        <taxon>Portunoidea</taxon>
        <taxon>Portunidae</taxon>
        <taxon>Portuninae</taxon>
        <taxon>Portunus</taxon>
    </lineage>
</organism>
<evidence type="ECO:0000256" key="1">
    <source>
        <dbReference type="SAM" id="MobiDB-lite"/>
    </source>
</evidence>
<keyword evidence="3" id="KW-1185">Reference proteome</keyword>
<evidence type="ECO:0000313" key="3">
    <source>
        <dbReference type="Proteomes" id="UP000324222"/>
    </source>
</evidence>
<evidence type="ECO:0000313" key="2">
    <source>
        <dbReference type="EMBL" id="MPC39624.1"/>
    </source>
</evidence>
<proteinExistence type="predicted"/>
<dbReference type="EMBL" id="VSRR010004426">
    <property type="protein sequence ID" value="MPC39624.1"/>
    <property type="molecule type" value="Genomic_DNA"/>
</dbReference>
<reference evidence="2 3" key="1">
    <citation type="submission" date="2019-05" db="EMBL/GenBank/DDBJ databases">
        <title>Another draft genome of Portunus trituberculatus and its Hox gene families provides insights of decapod evolution.</title>
        <authorList>
            <person name="Jeong J.-H."/>
            <person name="Song I."/>
            <person name="Kim S."/>
            <person name="Choi T."/>
            <person name="Kim D."/>
            <person name="Ryu S."/>
            <person name="Kim W."/>
        </authorList>
    </citation>
    <scope>NUCLEOTIDE SEQUENCE [LARGE SCALE GENOMIC DNA]</scope>
    <source>
        <tissue evidence="2">Muscle</tissue>
    </source>
</reference>
<dbReference type="AlphaFoldDB" id="A0A5B7F4W0"/>
<name>A0A5B7F4W0_PORTR</name>
<protein>
    <submittedName>
        <fullName evidence="2">Uncharacterized protein</fullName>
    </submittedName>
</protein>
<sequence>MSAFYGNLWVKGFLLSESPPARKPLPRVRKPNLHSDRKQDSSPVPLETPRTLKHAWFHCSRPVFEKVVVRARLWPIDWMCACAGIVDPVGIVVSINHESRTSNESPPYRLFLKKRITAKPVTDLRL</sequence>